<dbReference type="Pfam" id="PF00266">
    <property type="entry name" value="Aminotran_5"/>
    <property type="match status" value="1"/>
</dbReference>
<organism evidence="2 3">
    <name type="scientific">Corynebacterium bovis DSM 20582 = CIP 54.80</name>
    <dbReference type="NCBI Taxonomy" id="927655"/>
    <lineage>
        <taxon>Bacteria</taxon>
        <taxon>Bacillati</taxon>
        <taxon>Actinomycetota</taxon>
        <taxon>Actinomycetes</taxon>
        <taxon>Mycobacteriales</taxon>
        <taxon>Corynebacteriaceae</taxon>
        <taxon>Corynebacterium</taxon>
    </lineage>
</organism>
<evidence type="ECO:0000259" key="1">
    <source>
        <dbReference type="Pfam" id="PF00266"/>
    </source>
</evidence>
<dbReference type="InterPro" id="IPR000192">
    <property type="entry name" value="Aminotrans_V_dom"/>
</dbReference>
<dbReference type="AlphaFoldDB" id="A0A8H9Y9M2"/>
<evidence type="ECO:0000313" key="3">
    <source>
        <dbReference type="Proteomes" id="UP000612712"/>
    </source>
</evidence>
<dbReference type="InterPro" id="IPR015421">
    <property type="entry name" value="PyrdxlP-dep_Trfase_major"/>
</dbReference>
<comment type="caution">
    <text evidence="2">The sequence shown here is derived from an EMBL/GenBank/DDBJ whole genome shotgun (WGS) entry which is preliminary data.</text>
</comment>
<evidence type="ECO:0000313" key="2">
    <source>
        <dbReference type="EMBL" id="MBB3115883.1"/>
    </source>
</evidence>
<reference evidence="2" key="1">
    <citation type="submission" date="2020-08" db="EMBL/GenBank/DDBJ databases">
        <title>Sequencing the genomes of 1000 actinobacteria strains.</title>
        <authorList>
            <person name="Klenk H.-P."/>
        </authorList>
    </citation>
    <scope>NUCLEOTIDE SEQUENCE</scope>
    <source>
        <strain evidence="2">DSM 20582</strain>
    </source>
</reference>
<dbReference type="PANTHER" id="PTHR43586">
    <property type="entry name" value="CYSTEINE DESULFURASE"/>
    <property type="match status" value="1"/>
</dbReference>
<dbReference type="EMBL" id="JACHWT010000004">
    <property type="protein sequence ID" value="MBB3115883.1"/>
    <property type="molecule type" value="Genomic_DNA"/>
</dbReference>
<dbReference type="GO" id="GO:0016829">
    <property type="term" value="F:lyase activity"/>
    <property type="evidence" value="ECO:0007669"/>
    <property type="project" value="UniProtKB-KW"/>
</dbReference>
<dbReference type="Gene3D" id="3.90.1150.10">
    <property type="entry name" value="Aspartate Aminotransferase, domain 1"/>
    <property type="match status" value="1"/>
</dbReference>
<gene>
    <name evidence="2" type="ORF">FHU32_001102</name>
</gene>
<sequence>MVFDVARVRGLYVSLSDGWTYLNAGERAQVPERVSSAVSRAFRTAPLQAHTEMSSGSHSRAQVPGGAVGAQITASARLAVADLVGGRPDGVVLGPNRAVLLHTLSTAMSRQLRMGREVVLSRVDDPANIAPWLMACDLYGAQVRWAEADLSTGTLPEWQYGDLVTPDTALVAVAAANAHVGTVTDVAAVAREVHRRSRGWVVVDATAYAPYRVIDIDAWEADVVAVDLAPLGGPEIGALVFRDPTLPAQLKLMDVARGRHATVDVEAEAERRLRALEVGGHAPGLLGGVPAAVDHLANLDDAASGTRRRRLEESLPKAESYMHVLAQHLVHGLQSLRGVHVVGLDGEFDEPFSYDSVERIPRVSFMVAGLDAATVGRRLVANNVIAQVVPLEDSALLDQMGVAEQGGAVCVAMSPHNTAYDVDHLVRVVAGLV</sequence>
<protein>
    <submittedName>
        <fullName evidence="2">Selenocysteine lyase/cysteine desulfurase</fullName>
    </submittedName>
</protein>
<proteinExistence type="predicted"/>
<feature type="domain" description="Aminotransferase class V" evidence="1">
    <location>
        <begin position="52"/>
        <end position="315"/>
    </location>
</feature>
<dbReference type="Gene3D" id="3.40.640.10">
    <property type="entry name" value="Type I PLP-dependent aspartate aminotransferase-like (Major domain)"/>
    <property type="match status" value="1"/>
</dbReference>
<dbReference type="InterPro" id="IPR015422">
    <property type="entry name" value="PyrdxlP-dep_Trfase_small"/>
</dbReference>
<accession>A0A8H9Y9M2</accession>
<keyword evidence="2" id="KW-0456">Lyase</keyword>
<dbReference type="PANTHER" id="PTHR43586:SF21">
    <property type="entry name" value="PYRIDOXAL PHOSPHATE (PLP)-DEPENDENT ASPARTATE AMINOTRANSFERASE SUPERFAMILY"/>
    <property type="match status" value="1"/>
</dbReference>
<name>A0A8H9Y9M2_9CORY</name>
<dbReference type="InterPro" id="IPR015424">
    <property type="entry name" value="PyrdxlP-dep_Trfase"/>
</dbReference>
<dbReference type="SUPFAM" id="SSF53383">
    <property type="entry name" value="PLP-dependent transferases"/>
    <property type="match status" value="1"/>
</dbReference>
<dbReference type="Proteomes" id="UP000612712">
    <property type="component" value="Unassembled WGS sequence"/>
</dbReference>